<evidence type="ECO:0000256" key="1">
    <source>
        <dbReference type="SAM" id="MobiDB-lite"/>
    </source>
</evidence>
<feature type="region of interest" description="Disordered" evidence="1">
    <location>
        <begin position="1"/>
        <end position="33"/>
    </location>
</feature>
<sequence length="33" mass="3366">MEELKAHGLDSRFGASATASSAAANCTAKSILR</sequence>
<feature type="compositionally biased region" description="Basic and acidic residues" evidence="1">
    <location>
        <begin position="1"/>
        <end position="10"/>
    </location>
</feature>
<proteinExistence type="predicted"/>
<organism evidence="2">
    <name type="scientific">Neisseria meningitidis alpha275</name>
    <dbReference type="NCBI Taxonomy" id="295996"/>
    <lineage>
        <taxon>Bacteria</taxon>
        <taxon>Pseudomonadati</taxon>
        <taxon>Pseudomonadota</taxon>
        <taxon>Betaproteobacteria</taxon>
        <taxon>Neisseriales</taxon>
        <taxon>Neisseriaceae</taxon>
        <taxon>Neisseria</taxon>
    </lineage>
</organism>
<name>C6SHZ8_NEIME</name>
<dbReference type="EMBL" id="AM889138">
    <property type="protein sequence ID" value="CBA05551.1"/>
    <property type="molecule type" value="Genomic_DNA"/>
</dbReference>
<gene>
    <name evidence="2" type="ORF">NMW_0568</name>
</gene>
<reference evidence="2" key="1">
    <citation type="journal article" date="2008" name="Proc. Natl. Acad. Sci. U.S.A.">
        <title>Whole-genome comparison of disease and carriage strains provides insights into virulence evolution in Neisseria meningitidis.</title>
        <authorList>
            <person name="Schoen C."/>
            <person name="Blom J."/>
            <person name="Claus H."/>
            <person name="Schramm-Glueck A."/>
            <person name="Brandt P."/>
            <person name="Mueller T."/>
            <person name="Goesmann A."/>
            <person name="Joseph B."/>
            <person name="Konietzny S."/>
            <person name="Kurzai O."/>
            <person name="Schmitt C."/>
            <person name="Friedrich T."/>
            <person name="Linke B."/>
            <person name="Vogel U."/>
            <person name="Frosch M."/>
        </authorList>
    </citation>
    <scope>NUCLEOTIDE SEQUENCE</scope>
    <source>
        <strain evidence="2">Alpha275</strain>
    </source>
</reference>
<accession>C6SHZ8</accession>
<dbReference type="AlphaFoldDB" id="C6SHZ8"/>
<feature type="compositionally biased region" description="Low complexity" evidence="1">
    <location>
        <begin position="15"/>
        <end position="24"/>
    </location>
</feature>
<evidence type="ECO:0000313" key="2">
    <source>
        <dbReference type="EMBL" id="CBA05551.1"/>
    </source>
</evidence>
<protein>
    <submittedName>
        <fullName evidence="2">Uncharacterized protein</fullName>
    </submittedName>
</protein>